<dbReference type="OrthoDB" id="5332281at2759"/>
<accession>A0A7C8I2R8</accession>
<feature type="transmembrane region" description="Helical" evidence="2">
    <location>
        <begin position="583"/>
        <end position="604"/>
    </location>
</feature>
<evidence type="ECO:0000256" key="1">
    <source>
        <dbReference type="SAM" id="MobiDB-lite"/>
    </source>
</evidence>
<feature type="transmembrane region" description="Helical" evidence="2">
    <location>
        <begin position="143"/>
        <end position="161"/>
    </location>
</feature>
<keyword evidence="2" id="KW-0472">Membrane</keyword>
<feature type="transmembrane region" description="Helical" evidence="2">
    <location>
        <begin position="624"/>
        <end position="647"/>
    </location>
</feature>
<dbReference type="PANTHER" id="PTHR37544:SF3">
    <property type="entry name" value="SPRAY"/>
    <property type="match status" value="1"/>
</dbReference>
<protein>
    <submittedName>
        <fullName evidence="3">Uncharacterized protein</fullName>
    </submittedName>
</protein>
<feature type="region of interest" description="Disordered" evidence="1">
    <location>
        <begin position="1"/>
        <end position="118"/>
    </location>
</feature>
<gene>
    <name evidence="3" type="ORF">BDV95DRAFT_252848</name>
</gene>
<keyword evidence="2" id="KW-1133">Transmembrane helix</keyword>
<feature type="compositionally biased region" description="Basic and acidic residues" evidence="1">
    <location>
        <begin position="106"/>
        <end position="118"/>
    </location>
</feature>
<feature type="transmembrane region" description="Helical" evidence="2">
    <location>
        <begin position="775"/>
        <end position="799"/>
    </location>
</feature>
<comment type="caution">
    <text evidence="3">The sequence shown here is derived from an EMBL/GenBank/DDBJ whole genome shotgun (WGS) entry which is preliminary data.</text>
</comment>
<keyword evidence="4" id="KW-1185">Reference proteome</keyword>
<reference evidence="3 4" key="1">
    <citation type="submission" date="2020-01" db="EMBL/GenBank/DDBJ databases">
        <authorList>
            <consortium name="DOE Joint Genome Institute"/>
            <person name="Haridas S."/>
            <person name="Albert R."/>
            <person name="Binder M."/>
            <person name="Bloem J."/>
            <person name="Labutti K."/>
            <person name="Salamov A."/>
            <person name="Andreopoulos B."/>
            <person name="Baker S.E."/>
            <person name="Barry K."/>
            <person name="Bills G."/>
            <person name="Bluhm B.H."/>
            <person name="Cannon C."/>
            <person name="Castanera R."/>
            <person name="Culley D.E."/>
            <person name="Daum C."/>
            <person name="Ezra D."/>
            <person name="Gonzalez J.B."/>
            <person name="Henrissat B."/>
            <person name="Kuo A."/>
            <person name="Liang C."/>
            <person name="Lipzen A."/>
            <person name="Lutzoni F."/>
            <person name="Magnuson J."/>
            <person name="Mondo S."/>
            <person name="Nolan M."/>
            <person name="Ohm R."/>
            <person name="Pangilinan J."/>
            <person name="Park H.-J.H."/>
            <person name="Ramirez L."/>
            <person name="Alfaro M."/>
            <person name="Sun H."/>
            <person name="Tritt A."/>
            <person name="Yoshinaga Y."/>
            <person name="Zwiers L.-H.L."/>
            <person name="Turgeon B.G."/>
            <person name="Goodwin S.B."/>
            <person name="Spatafora J.W."/>
            <person name="Crous P.W."/>
            <person name="Grigoriev I.V."/>
        </authorList>
    </citation>
    <scope>NUCLEOTIDE SEQUENCE [LARGE SCALE GENOMIC DNA]</scope>
    <source>
        <strain evidence="3 4">CBS 611.86</strain>
    </source>
</reference>
<name>A0A7C8I2R8_9PLEO</name>
<dbReference type="Pfam" id="PF11915">
    <property type="entry name" value="DUF3433"/>
    <property type="match status" value="1"/>
</dbReference>
<feature type="transmembrane region" description="Helical" evidence="2">
    <location>
        <begin position="828"/>
        <end position="849"/>
    </location>
</feature>
<sequence length="1372" mass="152753">MASDAEAKIPLDPHGGIESRYVAEEDQTDPHAHGDRPLSSRNAPIEASNQSSSIFGNQNSVTYERLQAEDSPRTSASFSDTPESDSPHIHHLSSDDHDGTQPLEKSATKIETKEDAESTPEVKYHIRARDELPDWRPKSLKRAVLIISLYVLCIAILYSILYGVGKSRRGYLAKKSPSVDWIFQFGPVFLVVILAEIVERAATDLGSIKPYINLAKYVPLRRRTWLERLTEPTMKGMVVSFFSFLWNLSWSAELHFASLFCALVVVPLQSALFSTGEKVNIDTPASFRVLNITTLASSVTDSVYPQLALKAIPEQGGVSSFEWVLELDPKSILDPLYAGSLPFTLENSQDEGKSTITTSAIYSILNCTEAQTITVTASSTSTSNKTRSATDVHIDIEDKDGCIMSHEWTNLTTERLPGLSNPLLADGTFALWRPIGSTNSSQGANETNCPSDRYHVISGPLAISSSNDYVATSSPDSSWVALSCHALYYSIPDGVQYDRDLYTVNVEANRTFDPSLLDANKAPIDENLLKNGLIYNMTFPNNAYFWGGPSQTGFQSDKFKSMTFRTCKDDSLPWENEKACRTYYNVAAMWSALSAVTAVSAAVLVSTDKWDIKPGTITTTSDGWYLSAWGLGYTLVIFIFFLTFLAAEGDIPRNIFGFLRRRPAKSKSGIHSTPSSIAGVASLFQDQTVRDLFEGVDGQTEKEAVKMISSRVKRGMLILRKWTVGPTSEDGRETSALVRPKEPLSEQKGAKHDAVLLEHTSSQYQKGIRHGMRPVVVWLYPLVFFVTTTIVAITFKYVVFGDQTTFQLWQQKTLKESGNSDKEWLKKYVHQVLFSALPTFAIALVALWWSWVDLYFRQTQPFVGLVKGDIGRRTILLDYIHDYHPVVLWKASRNHHWKLAYITFVTAAVKIGTVLTAGIFQMEDGPAHISETARFVQTWRQDLFQRNSTDAFAIAVRDQSLSKAVFMDEYPWIYAGVDFPDSTIGNGAYTLRNVAGAHASMTCVSVRTESKRNEHAGWTAVVQEDECEGATWTNACILPKLKAQSPTLPDGQCMAWKYLNQADCPNLKPEDLGRWWLYGLTGTLEESDGNSDQTFREDSQAVSMICTPEFWADEFTLYVDASGTHMLSDFAPSTLIEKDYWKDETGQDFASYVSELINSTMTSGLEVVTNAAYLDFVSVITALKFSGATRALFNGSRLGQAASDTFGTIFSIIASIDQSGGDHQTLILEPAGENTPPLEAYPQGEIARAQKVPLYIGLSIMLLICASIPFVWPDRSRRPPRDIRYPANVVSMIYDSSIMELVDKGKEPDGKFPELEERRFKLGVFRGLSGRLRMGIEVEEKVEEVGEVDRRGLRARVNWNRRRGTGLGDDER</sequence>
<evidence type="ECO:0000313" key="4">
    <source>
        <dbReference type="Proteomes" id="UP000481861"/>
    </source>
</evidence>
<feature type="compositionally biased region" description="Polar residues" evidence="1">
    <location>
        <begin position="39"/>
        <end position="62"/>
    </location>
</feature>
<dbReference type="InterPro" id="IPR021840">
    <property type="entry name" value="DUF3433"/>
</dbReference>
<dbReference type="EMBL" id="JAADJZ010000033">
    <property type="protein sequence ID" value="KAF2865413.1"/>
    <property type="molecule type" value="Genomic_DNA"/>
</dbReference>
<proteinExistence type="predicted"/>
<feature type="compositionally biased region" description="Basic and acidic residues" evidence="1">
    <location>
        <begin position="85"/>
        <end position="99"/>
    </location>
</feature>
<feature type="compositionally biased region" description="Basic and acidic residues" evidence="1">
    <location>
        <begin position="1"/>
        <end position="38"/>
    </location>
</feature>
<keyword evidence="2" id="KW-0812">Transmembrane</keyword>
<dbReference type="PANTHER" id="PTHR37544">
    <property type="entry name" value="SPRAY-RELATED"/>
    <property type="match status" value="1"/>
</dbReference>
<feature type="transmembrane region" description="Helical" evidence="2">
    <location>
        <begin position="899"/>
        <end position="920"/>
    </location>
</feature>
<dbReference type="Proteomes" id="UP000481861">
    <property type="component" value="Unassembled WGS sequence"/>
</dbReference>
<organism evidence="3 4">
    <name type="scientific">Massariosphaeria phaeospora</name>
    <dbReference type="NCBI Taxonomy" id="100035"/>
    <lineage>
        <taxon>Eukaryota</taxon>
        <taxon>Fungi</taxon>
        <taxon>Dikarya</taxon>
        <taxon>Ascomycota</taxon>
        <taxon>Pezizomycotina</taxon>
        <taxon>Dothideomycetes</taxon>
        <taxon>Pleosporomycetidae</taxon>
        <taxon>Pleosporales</taxon>
        <taxon>Pleosporales incertae sedis</taxon>
        <taxon>Massariosphaeria</taxon>
    </lineage>
</organism>
<evidence type="ECO:0000256" key="2">
    <source>
        <dbReference type="SAM" id="Phobius"/>
    </source>
</evidence>
<evidence type="ECO:0000313" key="3">
    <source>
        <dbReference type="EMBL" id="KAF2865413.1"/>
    </source>
</evidence>